<dbReference type="SMART" id="SM00886">
    <property type="entry name" value="Dabb"/>
    <property type="match status" value="1"/>
</dbReference>
<dbReference type="Proteomes" id="UP000198538">
    <property type="component" value="Unassembled WGS sequence"/>
</dbReference>
<evidence type="ECO:0000313" key="2">
    <source>
        <dbReference type="EMBL" id="SCY11768.1"/>
    </source>
</evidence>
<name>A0A1G5DBB0_9BACL</name>
<gene>
    <name evidence="2" type="ORF">SAMN05720606_102404</name>
</gene>
<dbReference type="InterPro" id="IPR011008">
    <property type="entry name" value="Dimeric_a/b-barrel"/>
</dbReference>
<proteinExistence type="predicted"/>
<dbReference type="AlphaFoldDB" id="A0A1G5DBB0"/>
<dbReference type="RefSeq" id="WP_090916415.1">
    <property type="nucleotide sequence ID" value="NZ_FMVM01000002.1"/>
</dbReference>
<accession>A0A1G5DBB0</accession>
<dbReference type="Pfam" id="PF07876">
    <property type="entry name" value="Dabb"/>
    <property type="match status" value="1"/>
</dbReference>
<dbReference type="SUPFAM" id="SSF54909">
    <property type="entry name" value="Dimeric alpha+beta barrel"/>
    <property type="match status" value="1"/>
</dbReference>
<sequence length="102" mass="11971">MSRITHMVTFTLYAGKDTAESEVFLNESKEALAEIPGVEHFQVLRQVSAKNEFDYGFSMEFADQAAYDAYNDHPVHRQYVTERWEKEVSRFQEIDFMKHNGE</sequence>
<evidence type="ECO:0000259" key="1">
    <source>
        <dbReference type="PROSITE" id="PS51502"/>
    </source>
</evidence>
<dbReference type="PROSITE" id="PS51502">
    <property type="entry name" value="S_R_A_B_BARREL"/>
    <property type="match status" value="1"/>
</dbReference>
<dbReference type="EMBL" id="FMVM01000002">
    <property type="protein sequence ID" value="SCY11768.1"/>
    <property type="molecule type" value="Genomic_DNA"/>
</dbReference>
<dbReference type="Gene3D" id="3.30.70.100">
    <property type="match status" value="1"/>
</dbReference>
<organism evidence="2 3">
    <name type="scientific">Paenibacillus polysaccharolyticus</name>
    <dbReference type="NCBI Taxonomy" id="582692"/>
    <lineage>
        <taxon>Bacteria</taxon>
        <taxon>Bacillati</taxon>
        <taxon>Bacillota</taxon>
        <taxon>Bacilli</taxon>
        <taxon>Bacillales</taxon>
        <taxon>Paenibacillaceae</taxon>
        <taxon>Paenibacillus</taxon>
    </lineage>
</organism>
<keyword evidence="3" id="KW-1185">Reference proteome</keyword>
<dbReference type="InterPro" id="IPR013097">
    <property type="entry name" value="Dabb"/>
</dbReference>
<dbReference type="STRING" id="582692.SAMN05720606_102404"/>
<protein>
    <submittedName>
        <fullName evidence="2">Stress responsive A/B Barrel Domain</fullName>
    </submittedName>
</protein>
<reference evidence="3" key="1">
    <citation type="submission" date="2016-10" db="EMBL/GenBank/DDBJ databases">
        <authorList>
            <person name="Varghese N."/>
            <person name="Submissions S."/>
        </authorList>
    </citation>
    <scope>NUCLEOTIDE SEQUENCE [LARGE SCALE GENOMIC DNA]</scope>
    <source>
        <strain evidence="3">BL9</strain>
    </source>
</reference>
<evidence type="ECO:0000313" key="3">
    <source>
        <dbReference type="Proteomes" id="UP000198538"/>
    </source>
</evidence>
<feature type="domain" description="Stress-response A/B barrel" evidence="1">
    <location>
        <begin position="4"/>
        <end position="96"/>
    </location>
</feature>